<evidence type="ECO:0000256" key="4">
    <source>
        <dbReference type="ARBA" id="ARBA00022801"/>
    </source>
</evidence>
<evidence type="ECO:0000256" key="5">
    <source>
        <dbReference type="HAMAP-Rule" id="MF_00651"/>
    </source>
</evidence>
<dbReference type="Pfam" id="PF03652">
    <property type="entry name" value="RuvX"/>
    <property type="match status" value="1"/>
</dbReference>
<dbReference type="NCBIfam" id="TIGR00250">
    <property type="entry name" value="RNAse_H_YqgF"/>
    <property type="match status" value="1"/>
</dbReference>
<dbReference type="HAMAP" id="MF_00651">
    <property type="entry name" value="Nuclease_YqgF"/>
    <property type="match status" value="1"/>
</dbReference>
<evidence type="ECO:0000256" key="3">
    <source>
        <dbReference type="ARBA" id="ARBA00022722"/>
    </source>
</evidence>
<keyword evidence="2 5" id="KW-0690">Ribosome biogenesis</keyword>
<dbReference type="KEGG" id="slom:PXH66_05580"/>
<reference evidence="7" key="1">
    <citation type="submission" date="2023-03" db="EMBL/GenBank/DDBJ databases">
        <title>Lomoglobus Profundus gen. nov., sp. nov., a novel member of the phylum Verrucomicrobia, isolated from deep-marine sediment of South China Sea.</title>
        <authorList>
            <person name="Ahmad T."/>
            <person name="Ishaq S.E."/>
            <person name="Wang F."/>
        </authorList>
    </citation>
    <scope>NUCLEOTIDE SEQUENCE</scope>
    <source>
        <strain evidence="7">LMO-M01</strain>
    </source>
</reference>
<comment type="function">
    <text evidence="5">Could be a nuclease involved in processing of the 5'-end of pre-16S rRNA.</text>
</comment>
<dbReference type="Gene3D" id="3.30.420.140">
    <property type="entry name" value="YqgF/RNase H-like domain"/>
    <property type="match status" value="1"/>
</dbReference>
<name>A0AAF0CQR6_9BACT</name>
<keyword evidence="3 5" id="KW-0540">Nuclease</keyword>
<dbReference type="InterPro" id="IPR012337">
    <property type="entry name" value="RNaseH-like_sf"/>
</dbReference>
<dbReference type="InterPro" id="IPR037027">
    <property type="entry name" value="YqgF/RNaseH-like_dom_sf"/>
</dbReference>
<dbReference type="Proteomes" id="UP001218638">
    <property type="component" value="Chromosome"/>
</dbReference>
<dbReference type="InterPro" id="IPR006641">
    <property type="entry name" value="YqgF/RNaseH-like_dom"/>
</dbReference>
<evidence type="ECO:0000313" key="7">
    <source>
        <dbReference type="EMBL" id="WED66317.1"/>
    </source>
</evidence>
<gene>
    <name evidence="7" type="primary">ruvX</name>
    <name evidence="7" type="ORF">PXH66_05580</name>
</gene>
<evidence type="ECO:0000256" key="1">
    <source>
        <dbReference type="ARBA" id="ARBA00022490"/>
    </source>
</evidence>
<dbReference type="AlphaFoldDB" id="A0AAF0CQR6"/>
<dbReference type="SUPFAM" id="SSF53098">
    <property type="entry name" value="Ribonuclease H-like"/>
    <property type="match status" value="1"/>
</dbReference>
<dbReference type="PANTHER" id="PTHR33317">
    <property type="entry name" value="POLYNUCLEOTIDYL TRANSFERASE, RIBONUCLEASE H-LIKE SUPERFAMILY PROTEIN"/>
    <property type="match status" value="1"/>
</dbReference>
<dbReference type="GO" id="GO:0000967">
    <property type="term" value="P:rRNA 5'-end processing"/>
    <property type="evidence" value="ECO:0007669"/>
    <property type="project" value="UniProtKB-UniRule"/>
</dbReference>
<feature type="domain" description="YqgF/RNase H-like" evidence="6">
    <location>
        <begin position="1"/>
        <end position="100"/>
    </location>
</feature>
<dbReference type="GO" id="GO:0004518">
    <property type="term" value="F:nuclease activity"/>
    <property type="evidence" value="ECO:0007669"/>
    <property type="project" value="UniProtKB-KW"/>
</dbReference>
<accession>A0AAF0CQR6</accession>
<keyword evidence="8" id="KW-1185">Reference proteome</keyword>
<dbReference type="InterPro" id="IPR005227">
    <property type="entry name" value="YqgF"/>
</dbReference>
<evidence type="ECO:0000313" key="8">
    <source>
        <dbReference type="Proteomes" id="UP001218638"/>
    </source>
</evidence>
<evidence type="ECO:0000259" key="6">
    <source>
        <dbReference type="SMART" id="SM00732"/>
    </source>
</evidence>
<dbReference type="CDD" id="cd16964">
    <property type="entry name" value="YqgF"/>
    <property type="match status" value="1"/>
</dbReference>
<keyword evidence="1 5" id="KW-0963">Cytoplasm</keyword>
<dbReference type="PANTHER" id="PTHR33317:SF4">
    <property type="entry name" value="POLYNUCLEOTIDYL TRANSFERASE, RIBONUCLEASE H-LIKE SUPERFAMILY PROTEIN"/>
    <property type="match status" value="1"/>
</dbReference>
<comment type="subcellular location">
    <subcellularLocation>
        <location evidence="5">Cytoplasm</location>
    </subcellularLocation>
</comment>
<sequence length="144" mass="15957">MRFLGIDPGTKRLGLATGDDMGLASPLPALTQATANERWAALLIEIRQRRVTELVLGYPLNMDDSVGPKARESEAFAVRLREATGLPVHLVDERLTSHVAESSLPKHKLREMRASGVIDSRAAAIILQDYLDQRFPPMLMEEPE</sequence>
<dbReference type="RefSeq" id="WP_330927882.1">
    <property type="nucleotide sequence ID" value="NZ_CP119075.1"/>
</dbReference>
<protein>
    <recommendedName>
        <fullName evidence="5">Putative pre-16S rRNA nuclease</fullName>
        <ecNumber evidence="5">3.1.-.-</ecNumber>
    </recommendedName>
</protein>
<dbReference type="EMBL" id="CP119075">
    <property type="protein sequence ID" value="WED66317.1"/>
    <property type="molecule type" value="Genomic_DNA"/>
</dbReference>
<keyword evidence="4 5" id="KW-0378">Hydrolase</keyword>
<comment type="similarity">
    <text evidence="5">Belongs to the YqgF HJR family.</text>
</comment>
<dbReference type="SMART" id="SM00732">
    <property type="entry name" value="YqgFc"/>
    <property type="match status" value="1"/>
</dbReference>
<dbReference type="EC" id="3.1.-.-" evidence="5"/>
<dbReference type="GO" id="GO:0016788">
    <property type="term" value="F:hydrolase activity, acting on ester bonds"/>
    <property type="evidence" value="ECO:0007669"/>
    <property type="project" value="UniProtKB-UniRule"/>
</dbReference>
<proteinExistence type="inferred from homology"/>
<evidence type="ECO:0000256" key="2">
    <source>
        <dbReference type="ARBA" id="ARBA00022517"/>
    </source>
</evidence>
<organism evidence="7 8">
    <name type="scientific">Synoicihabitans lomoniglobus</name>
    <dbReference type="NCBI Taxonomy" id="2909285"/>
    <lineage>
        <taxon>Bacteria</taxon>
        <taxon>Pseudomonadati</taxon>
        <taxon>Verrucomicrobiota</taxon>
        <taxon>Opitutia</taxon>
        <taxon>Opitutales</taxon>
        <taxon>Opitutaceae</taxon>
        <taxon>Synoicihabitans</taxon>
    </lineage>
</organism>
<dbReference type="GO" id="GO:0005829">
    <property type="term" value="C:cytosol"/>
    <property type="evidence" value="ECO:0007669"/>
    <property type="project" value="TreeGrafter"/>
</dbReference>